<dbReference type="PANTHER" id="PTHR39518">
    <property type="entry name" value="UPF0215 PROTEIN MJ1150"/>
    <property type="match status" value="1"/>
</dbReference>
<sequence length="203" mass="21772">MKPGTRALGVAESYRPGADESTLAGAVVRADRVLDGAIFDRCTVGGLDATEAIVSLVTGLERPDVRTCFVGAVAPAWYNLLDLEAIHDRTGVPVVAVTFEESEGLESGLREAFSGEALKTRLERYWSLPPRRSVRLESEKGSDETGSNRVETVYVRVVGLKADQAASLVQVFTPEGGRPEPIRVARTLARAGDASLHDRGGHE</sequence>
<evidence type="ECO:0000256" key="1">
    <source>
        <dbReference type="HAMAP-Rule" id="MF_00582"/>
    </source>
</evidence>
<accession>A0A9E7NCR8</accession>
<dbReference type="KEGG" id="sawl:NGM29_18280"/>
<dbReference type="RefSeq" id="WP_254160642.1">
    <property type="nucleotide sequence ID" value="NZ_CP100355.1"/>
</dbReference>
<dbReference type="InterPro" id="IPR002802">
    <property type="entry name" value="Endo_dU"/>
</dbReference>
<proteinExistence type="inferred from homology"/>
<reference evidence="2" key="1">
    <citation type="submission" date="2022-06" db="EMBL/GenBank/DDBJ databases">
        <title>Diverse halophilic archaea isolated from saline environments.</title>
        <authorList>
            <person name="Cui H.-L."/>
        </authorList>
    </citation>
    <scope>NUCLEOTIDE SEQUENCE</scope>
    <source>
        <strain evidence="2">WLHS1</strain>
    </source>
</reference>
<dbReference type="AlphaFoldDB" id="A0A9E7NCR8"/>
<name>A0A9E7NCR8_9EURY</name>
<gene>
    <name evidence="2" type="ORF">NGM29_18280</name>
</gene>
<dbReference type="Gene3D" id="3.30.2170.10">
    <property type="entry name" value="archaeoglobus fulgidus dsm 4304 superfamily"/>
    <property type="match status" value="1"/>
</dbReference>
<keyword evidence="3" id="KW-1185">Reference proteome</keyword>
<dbReference type="Proteomes" id="UP001056855">
    <property type="component" value="Chromosome"/>
</dbReference>
<dbReference type="Pfam" id="PF01949">
    <property type="entry name" value="Endo_dU"/>
    <property type="match status" value="1"/>
</dbReference>
<evidence type="ECO:0000313" key="3">
    <source>
        <dbReference type="Proteomes" id="UP001056855"/>
    </source>
</evidence>
<dbReference type="PANTHER" id="PTHR39518:SF2">
    <property type="entry name" value="UPF0215 PROTEIN MJ1150"/>
    <property type="match status" value="1"/>
</dbReference>
<organism evidence="2 3">
    <name type="scientific">Natronosalvus rutilus</name>
    <dbReference type="NCBI Taxonomy" id="2953753"/>
    <lineage>
        <taxon>Archaea</taxon>
        <taxon>Methanobacteriati</taxon>
        <taxon>Methanobacteriota</taxon>
        <taxon>Stenosarchaea group</taxon>
        <taxon>Halobacteria</taxon>
        <taxon>Halobacteriales</taxon>
        <taxon>Natrialbaceae</taxon>
        <taxon>Natronosalvus</taxon>
    </lineage>
</organism>
<dbReference type="HAMAP" id="MF_00582">
    <property type="entry name" value="UPF0215"/>
    <property type="match status" value="1"/>
</dbReference>
<comment type="similarity">
    <text evidence="1">Belongs to the UPF0215 family.</text>
</comment>
<evidence type="ECO:0000313" key="2">
    <source>
        <dbReference type="EMBL" id="UTF55530.1"/>
    </source>
</evidence>
<protein>
    <recommendedName>
        <fullName evidence="1">UPF0215 protein NGM29_18280</fullName>
    </recommendedName>
</protein>
<dbReference type="EMBL" id="CP100355">
    <property type="protein sequence ID" value="UTF55530.1"/>
    <property type="molecule type" value="Genomic_DNA"/>
</dbReference>
<dbReference type="GeneID" id="73292036"/>